<evidence type="ECO:0000313" key="2">
    <source>
        <dbReference type="EMBL" id="QJR30402.1"/>
    </source>
</evidence>
<reference evidence="2 3" key="1">
    <citation type="submission" date="2020-05" db="EMBL/GenBank/DDBJ databases">
        <title>Compete genome of Limnobacter sp. SAORIC-580.</title>
        <authorList>
            <person name="Song J."/>
            <person name="Cho J.-C."/>
        </authorList>
    </citation>
    <scope>NUCLEOTIDE SEQUENCE [LARGE SCALE GENOMIC DNA]</scope>
    <source>
        <strain evidence="2 3">SAORIC-580</strain>
    </source>
</reference>
<evidence type="ECO:0000313" key="3">
    <source>
        <dbReference type="Proteomes" id="UP000501130"/>
    </source>
</evidence>
<accession>A0ABX6N7J2</accession>
<organism evidence="2 3">
    <name type="scientific">Limnobacter profundi</name>
    <dbReference type="NCBI Taxonomy" id="2732163"/>
    <lineage>
        <taxon>Bacteria</taxon>
        <taxon>Pseudomonadati</taxon>
        <taxon>Pseudomonadota</taxon>
        <taxon>Betaproteobacteria</taxon>
        <taxon>Burkholderiales</taxon>
        <taxon>Burkholderiaceae</taxon>
        <taxon>Limnobacter</taxon>
    </lineage>
</organism>
<feature type="signal peptide" evidence="1">
    <location>
        <begin position="1"/>
        <end position="18"/>
    </location>
</feature>
<keyword evidence="3" id="KW-1185">Reference proteome</keyword>
<evidence type="ECO:0000256" key="1">
    <source>
        <dbReference type="SAM" id="SignalP"/>
    </source>
</evidence>
<feature type="chain" id="PRO_5046680066" description="Phosphate starvation-inducible protein PsiF" evidence="1">
    <location>
        <begin position="19"/>
        <end position="86"/>
    </location>
</feature>
<keyword evidence="1" id="KW-0732">Signal</keyword>
<dbReference type="Proteomes" id="UP000501130">
    <property type="component" value="Chromosome"/>
</dbReference>
<protein>
    <recommendedName>
        <fullName evidence="4">Phosphate starvation-inducible protein PsiF</fullName>
    </recommendedName>
</protein>
<proteinExistence type="predicted"/>
<name>A0ABX6N7J2_9BURK</name>
<dbReference type="RefSeq" id="WP_008252035.1">
    <property type="nucleotide sequence ID" value="NZ_CP053084.1"/>
</dbReference>
<sequence>MKKWLLLAALCFSIPAHAQSTEAACQAKAVSKEGKPLAGAAKNSFMKKCLAENKASCEERAVGKDGKKLAGAAKNSFMKKCEAAAG</sequence>
<evidence type="ECO:0008006" key="4">
    <source>
        <dbReference type="Google" id="ProtNLM"/>
    </source>
</evidence>
<dbReference type="EMBL" id="CP053084">
    <property type="protein sequence ID" value="QJR30402.1"/>
    <property type="molecule type" value="Genomic_DNA"/>
</dbReference>
<gene>
    <name evidence="2" type="ORF">HKT17_12185</name>
</gene>